<keyword evidence="8" id="KW-0694">RNA-binding</keyword>
<dbReference type="GO" id="GO:0061015">
    <property type="term" value="P:snRNA import into nucleus"/>
    <property type="evidence" value="ECO:0007669"/>
    <property type="project" value="InterPro"/>
</dbReference>
<evidence type="ECO:0000256" key="9">
    <source>
        <dbReference type="ARBA" id="ARBA00023242"/>
    </source>
</evidence>
<dbReference type="GO" id="GO:0005634">
    <property type="term" value="C:nucleus"/>
    <property type="evidence" value="ECO:0007669"/>
    <property type="project" value="UniProtKB-SubCell"/>
</dbReference>
<evidence type="ECO:0000313" key="13">
    <source>
        <dbReference type="Proteomes" id="UP000076420"/>
    </source>
</evidence>
<evidence type="ECO:0000256" key="6">
    <source>
        <dbReference type="ARBA" id="ARBA00022448"/>
    </source>
</evidence>
<evidence type="ECO:0000256" key="10">
    <source>
        <dbReference type="SAM" id="MobiDB-lite"/>
    </source>
</evidence>
<dbReference type="PANTHER" id="PTHR13403:SF6">
    <property type="entry name" value="SNURPORTIN-1"/>
    <property type="match status" value="1"/>
</dbReference>
<dbReference type="RefSeq" id="XP_013078431.2">
    <property type="nucleotide sequence ID" value="XM_013222977.2"/>
</dbReference>
<feature type="region of interest" description="Disordered" evidence="10">
    <location>
        <begin position="1"/>
        <end position="78"/>
    </location>
</feature>
<name>A0A2C9LVL2_BIOGL</name>
<dbReference type="SUPFAM" id="SSF56091">
    <property type="entry name" value="DNA ligase/mRNA capping enzyme, catalytic domain"/>
    <property type="match status" value="2"/>
</dbReference>
<evidence type="ECO:0000256" key="4">
    <source>
        <dbReference type="ARBA" id="ARBA00007540"/>
    </source>
</evidence>
<dbReference type="GO" id="GO:0003723">
    <property type="term" value="F:RNA binding"/>
    <property type="evidence" value="ECO:0007669"/>
    <property type="project" value="UniProtKB-KW"/>
</dbReference>
<evidence type="ECO:0000256" key="5">
    <source>
        <dbReference type="ARBA" id="ARBA00016034"/>
    </source>
</evidence>
<dbReference type="InterPro" id="IPR047857">
    <property type="entry name" value="Snurportin1_C"/>
</dbReference>
<keyword evidence="9" id="KW-0539">Nucleus</keyword>
<sequence length="708" mass="81270">MAESKKEPASLIGCDEKKRDRPATSANNAKDERNASNNSSVVKKKQNETSKCMKSSPSTINAERCKSSARSQSARRTELLEGQRGDAYVYNENTQTFLNFLTKNNVDVRDVKSKVFKNQLMLSETMEEVPSSFAKNWLMLVCPAGSRCLVVARRGYTGAYTRTGYHIISHSSNLPMGNKMFQGFGACILDCIYCNETQTYFVLDLMCWDGQSYYEYPTQTRLKFLQDKVWEYDLSHPSEMNPYPFVPLKTFTPTKTNIRSSVMAAPYLIDGLLFIYKHATYQPGNSPFVLWLTLDHLPSKLKIEIPEMGIITAVSYKDPVSLALVHGVSPAIISQVYPAYSRGYPPFSPLGNKAGHQYYPEHPIFVKHLNQESQMLDHPMAGFKQGYFSHKPRQPTGPIQDDLVYLSDKMMNCKISHGRQRPSSQYDHHMASFRAPFYDNISNNNMFKHNHFDFQMDYLDWNSFEERSYLSDTLPDQQMKSKDHNTLKLNWDEPHKVMNSQWMMIKPENFECNYLACICPVAKRRILVAANGSTCTYNKYGKLIESFTSSLPCGNPSQYMKNSAEMVILDCLWSGALQKFYVIDLLYWRQHSLYESEAEFRFFWLTDLLSNVIIKSGKKEYSLEVLPKYSCTQEDILAALCKTEYKVDGLLFFDKTGNYSLTSSCNALWLKPDMLEEVLGYPCPSNVLFKATTTKEWKQRNYFNSSNA</sequence>
<reference evidence="12" key="1">
    <citation type="submission" date="2020-05" db="UniProtKB">
        <authorList>
            <consortium name="EnsemblMetazoa"/>
        </authorList>
    </citation>
    <scope>IDENTIFICATION</scope>
    <source>
        <strain evidence="12">BB02</strain>
    </source>
</reference>
<dbReference type="STRING" id="6526.A0A2C9LVL2"/>
<organism evidence="12 13">
    <name type="scientific">Biomphalaria glabrata</name>
    <name type="common">Bloodfluke planorb</name>
    <name type="synonym">Freshwater snail</name>
    <dbReference type="NCBI Taxonomy" id="6526"/>
    <lineage>
        <taxon>Eukaryota</taxon>
        <taxon>Metazoa</taxon>
        <taxon>Spiralia</taxon>
        <taxon>Lophotrochozoa</taxon>
        <taxon>Mollusca</taxon>
        <taxon>Gastropoda</taxon>
        <taxon>Heterobranchia</taxon>
        <taxon>Euthyneura</taxon>
        <taxon>Panpulmonata</taxon>
        <taxon>Hygrophila</taxon>
        <taxon>Lymnaeoidea</taxon>
        <taxon>Planorbidae</taxon>
        <taxon>Biomphalaria</taxon>
    </lineage>
</organism>
<evidence type="ECO:0000313" key="12">
    <source>
        <dbReference type="EnsemblMetazoa" id="BGLB035474-PA"/>
    </source>
</evidence>
<keyword evidence="7" id="KW-0963">Cytoplasm</keyword>
<comment type="function">
    <text evidence="1">Functions as an U snRNP-specific nuclear import adapter. Involved in the trimethylguanosine (m3G)-cap-dependent nuclear import of U snRNPs. Binds specifically to the terminal m3G-cap U snRNAs.</text>
</comment>
<feature type="domain" description="Snurportin-1 m3G cap-binding" evidence="11">
    <location>
        <begin position="496"/>
        <end position="672"/>
    </location>
</feature>
<dbReference type="InterPro" id="IPR017336">
    <property type="entry name" value="Snurportin-1"/>
</dbReference>
<evidence type="ECO:0000256" key="3">
    <source>
        <dbReference type="ARBA" id="ARBA00004496"/>
    </source>
</evidence>
<feature type="domain" description="Snurportin-1 m3G cap-binding" evidence="11">
    <location>
        <begin position="119"/>
        <end position="292"/>
    </location>
</feature>
<dbReference type="Proteomes" id="UP000076420">
    <property type="component" value="Unassembled WGS sequence"/>
</dbReference>
<comment type="subcellular location">
    <subcellularLocation>
        <location evidence="3">Cytoplasm</location>
    </subcellularLocation>
    <subcellularLocation>
        <location evidence="2">Nucleus</location>
    </subcellularLocation>
</comment>
<evidence type="ECO:0000256" key="1">
    <source>
        <dbReference type="ARBA" id="ARBA00003975"/>
    </source>
</evidence>
<dbReference type="EnsemblMetazoa" id="BGLB035474-RB">
    <property type="protein sequence ID" value="BGLB035474-PB"/>
    <property type="gene ID" value="BGLB035474"/>
</dbReference>
<feature type="compositionally biased region" description="Basic and acidic residues" evidence="10">
    <location>
        <begin position="1"/>
        <end position="22"/>
    </location>
</feature>
<comment type="similarity">
    <text evidence="4">Belongs to the snurportin family.</text>
</comment>
<protein>
    <recommendedName>
        <fullName evidence="5">Snurportin-1</fullName>
    </recommendedName>
</protein>
<dbReference type="Pfam" id="PF21974">
    <property type="entry name" value="SPN1_m3Gcap_bd"/>
    <property type="match status" value="2"/>
</dbReference>
<dbReference type="AlphaFoldDB" id="A0A2C9LVL2"/>
<dbReference type="CDD" id="cd09232">
    <property type="entry name" value="Snurportin-1_C"/>
    <property type="match status" value="2"/>
</dbReference>
<dbReference type="OrthoDB" id="10003593at2759"/>
<accession>A0A2C9LVL2</accession>
<evidence type="ECO:0000256" key="8">
    <source>
        <dbReference type="ARBA" id="ARBA00022884"/>
    </source>
</evidence>
<dbReference type="GO" id="GO:0005737">
    <property type="term" value="C:cytoplasm"/>
    <property type="evidence" value="ECO:0007669"/>
    <property type="project" value="UniProtKB-SubCell"/>
</dbReference>
<dbReference type="PANTHER" id="PTHR13403">
    <property type="entry name" value="SNURPORTIN1 RNUT1 PROTEIN RNA, U TRANSPORTER 1"/>
    <property type="match status" value="1"/>
</dbReference>
<gene>
    <name evidence="12" type="primary">106064420</name>
</gene>
<proteinExistence type="inferred from homology"/>
<dbReference type="VEuPathDB" id="VectorBase:BGLB035474"/>
<dbReference type="Gene3D" id="3.30.470.30">
    <property type="entry name" value="DNA ligase/mRNA capping enzyme"/>
    <property type="match status" value="2"/>
</dbReference>
<dbReference type="VEuPathDB" id="VectorBase:BGLAX_037057"/>
<evidence type="ECO:0000256" key="2">
    <source>
        <dbReference type="ARBA" id="ARBA00004123"/>
    </source>
</evidence>
<keyword evidence="6" id="KW-0813">Transport</keyword>
<feature type="compositionally biased region" description="Polar residues" evidence="10">
    <location>
        <begin position="49"/>
        <end position="61"/>
    </location>
</feature>
<dbReference type="EnsemblMetazoa" id="BGLB035474-RA">
    <property type="protein sequence ID" value="BGLB035474-PA"/>
    <property type="gene ID" value="BGLB035474"/>
</dbReference>
<evidence type="ECO:0000256" key="7">
    <source>
        <dbReference type="ARBA" id="ARBA00022490"/>
    </source>
</evidence>
<evidence type="ECO:0000259" key="11">
    <source>
        <dbReference type="Pfam" id="PF21974"/>
    </source>
</evidence>
<dbReference type="KEGG" id="bgt:106064420"/>